<evidence type="ECO:0000313" key="7">
    <source>
        <dbReference type="Proteomes" id="UP001497512"/>
    </source>
</evidence>
<dbReference type="Gene3D" id="3.30.40.10">
    <property type="entry name" value="Zinc/RING finger domain, C3HC4 (zinc finger)"/>
    <property type="match status" value="1"/>
</dbReference>
<dbReference type="InterPro" id="IPR058678">
    <property type="entry name" value="ARM_PUB"/>
</dbReference>
<organism evidence="6 7">
    <name type="scientific">Sphagnum troendelagicum</name>
    <dbReference type="NCBI Taxonomy" id="128251"/>
    <lineage>
        <taxon>Eukaryota</taxon>
        <taxon>Viridiplantae</taxon>
        <taxon>Streptophyta</taxon>
        <taxon>Embryophyta</taxon>
        <taxon>Bryophyta</taxon>
        <taxon>Sphagnophytina</taxon>
        <taxon>Sphagnopsida</taxon>
        <taxon>Sphagnales</taxon>
        <taxon>Sphagnaceae</taxon>
        <taxon>Sphagnum</taxon>
    </lineage>
</organism>
<evidence type="ECO:0000256" key="1">
    <source>
        <dbReference type="ARBA" id="ARBA00000900"/>
    </source>
</evidence>
<dbReference type="EC" id="2.3.2.27" evidence="3"/>
<dbReference type="SMART" id="SM00504">
    <property type="entry name" value="Ubox"/>
    <property type="match status" value="1"/>
</dbReference>
<dbReference type="Proteomes" id="UP001497512">
    <property type="component" value="Chromosome 18"/>
</dbReference>
<dbReference type="InterPro" id="IPR045185">
    <property type="entry name" value="PUB22/23/24-like"/>
</dbReference>
<accession>A0ABP0U337</accession>
<dbReference type="EMBL" id="OZ019910">
    <property type="protein sequence ID" value="CAK9211468.1"/>
    <property type="molecule type" value="Genomic_DNA"/>
</dbReference>
<dbReference type="CDD" id="cd16664">
    <property type="entry name" value="RING-Ubox_PUB"/>
    <property type="match status" value="1"/>
</dbReference>
<dbReference type="InterPro" id="IPR011989">
    <property type="entry name" value="ARM-like"/>
</dbReference>
<dbReference type="PROSITE" id="PS51698">
    <property type="entry name" value="U_BOX"/>
    <property type="match status" value="1"/>
</dbReference>
<dbReference type="SUPFAM" id="SSF48371">
    <property type="entry name" value="ARM repeat"/>
    <property type="match status" value="1"/>
</dbReference>
<protein>
    <recommendedName>
        <fullName evidence="3">RING-type E3 ubiquitin transferase</fullName>
        <ecNumber evidence="3">2.3.2.27</ecNumber>
    </recommendedName>
</protein>
<feature type="domain" description="U-box" evidence="5">
    <location>
        <begin position="6"/>
        <end position="80"/>
    </location>
</feature>
<dbReference type="PANTHER" id="PTHR22849">
    <property type="entry name" value="WDSAM1 PROTEIN"/>
    <property type="match status" value="1"/>
</dbReference>
<evidence type="ECO:0000256" key="3">
    <source>
        <dbReference type="ARBA" id="ARBA00012483"/>
    </source>
</evidence>
<dbReference type="InterPro" id="IPR045210">
    <property type="entry name" value="RING-Ubox_PUB"/>
</dbReference>
<dbReference type="InterPro" id="IPR016024">
    <property type="entry name" value="ARM-type_fold"/>
</dbReference>
<dbReference type="InterPro" id="IPR013083">
    <property type="entry name" value="Znf_RING/FYVE/PHD"/>
</dbReference>
<gene>
    <name evidence="6" type="ORF">CSSPTR1EN2_LOCUS10698</name>
</gene>
<dbReference type="Pfam" id="PF04564">
    <property type="entry name" value="U-box"/>
    <property type="match status" value="1"/>
</dbReference>
<keyword evidence="7" id="KW-1185">Reference proteome</keyword>
<evidence type="ECO:0000259" key="5">
    <source>
        <dbReference type="PROSITE" id="PS51698"/>
    </source>
</evidence>
<comment type="pathway">
    <text evidence="2">Protein modification; protein ubiquitination.</text>
</comment>
<dbReference type="SUPFAM" id="SSF57850">
    <property type="entry name" value="RING/U-box"/>
    <property type="match status" value="1"/>
</dbReference>
<sequence length="467" mass="50861">MEVCVPIPSFFACPISLDLMRDPVIVSTGMTYDRSSIEKWLQEGHNTCPVTNQVVSNHDLIPNHTLRRLIRDWSAGNLMPQAAQAAAGGEGSIIPPTPYSKQQQLQPEVSKSAAQVGRLLRRMINSFLQYQTLKKLQSLARDNAVLPEAAGVAEPVAAAAAHGDLQYGDLTMDHDSRENVLSRELIQACEDALGAIARLTVNDCSSDSSCSRVFAGDQTSLAACLQWLISESSGSSLEAKMNAVEVLHKVAELDGLSTSSWDYSSARTGVIQGLVSLLKEEYLRIRPKAIQASLKCLLALCSSPRRNRIAAVEAGAVGALVEFLPNITAANWSKCYTEHALALLEILASCAEGREEMRRHQLAIPVIVERMVGISSMATEHAVVTLWAVLSVSSDVSRASLHTALQAGAFTKILLLLQSQCTMRTKAKAAELLKLLDEAWKDSPCRPNRSELRLIQMFRNHVAQIIN</sequence>
<evidence type="ECO:0000256" key="4">
    <source>
        <dbReference type="ARBA" id="ARBA00022786"/>
    </source>
</evidence>
<keyword evidence="4" id="KW-0833">Ubl conjugation pathway</keyword>
<dbReference type="PANTHER" id="PTHR22849:SF164">
    <property type="entry name" value="U-BOX DOMAIN-CONTAINING PROTEIN"/>
    <property type="match status" value="1"/>
</dbReference>
<evidence type="ECO:0000313" key="6">
    <source>
        <dbReference type="EMBL" id="CAK9211468.1"/>
    </source>
</evidence>
<proteinExistence type="predicted"/>
<dbReference type="Gene3D" id="1.25.10.10">
    <property type="entry name" value="Leucine-rich Repeat Variant"/>
    <property type="match status" value="1"/>
</dbReference>
<reference evidence="6" key="1">
    <citation type="submission" date="2024-02" db="EMBL/GenBank/DDBJ databases">
        <authorList>
            <consortium name="ELIXIR-Norway"/>
            <consortium name="Elixir Norway"/>
        </authorList>
    </citation>
    <scope>NUCLEOTIDE SEQUENCE</scope>
</reference>
<name>A0ABP0U337_9BRYO</name>
<dbReference type="InterPro" id="IPR003613">
    <property type="entry name" value="Ubox_domain"/>
</dbReference>
<comment type="catalytic activity">
    <reaction evidence="1">
        <text>S-ubiquitinyl-[E2 ubiquitin-conjugating enzyme]-L-cysteine + [acceptor protein]-L-lysine = [E2 ubiquitin-conjugating enzyme]-L-cysteine + N(6)-ubiquitinyl-[acceptor protein]-L-lysine.</text>
        <dbReference type="EC" id="2.3.2.27"/>
    </reaction>
</comment>
<evidence type="ECO:0000256" key="2">
    <source>
        <dbReference type="ARBA" id="ARBA00004906"/>
    </source>
</evidence>
<dbReference type="Pfam" id="PF25598">
    <property type="entry name" value="ARM_PUB"/>
    <property type="match status" value="1"/>
</dbReference>